<evidence type="ECO:0000313" key="6">
    <source>
        <dbReference type="Proteomes" id="UP000202259"/>
    </source>
</evidence>
<keyword evidence="3" id="KW-1133">Transmembrane helix</keyword>
<dbReference type="InterPro" id="IPR021109">
    <property type="entry name" value="Peptidase_aspartic_dom_sf"/>
</dbReference>
<dbReference type="EMBL" id="CP020465">
    <property type="protein sequence ID" value="ASP47872.1"/>
    <property type="molecule type" value="Genomic_DNA"/>
</dbReference>
<dbReference type="PROSITE" id="PS00141">
    <property type="entry name" value="ASP_PROTEASE"/>
    <property type="match status" value="1"/>
</dbReference>
<dbReference type="SUPFAM" id="SSF50630">
    <property type="entry name" value="Acid proteases"/>
    <property type="match status" value="1"/>
</dbReference>
<dbReference type="KEGG" id="cber:B5D82_08940"/>
<accession>A0A222G815</accession>
<evidence type="ECO:0000256" key="2">
    <source>
        <dbReference type="SAM" id="Coils"/>
    </source>
</evidence>
<dbReference type="Proteomes" id="UP000202259">
    <property type="component" value="Chromosome"/>
</dbReference>
<keyword evidence="6" id="KW-1185">Reference proteome</keyword>
<dbReference type="RefSeq" id="WP_081150927.1">
    <property type="nucleotide sequence ID" value="NZ_CP020465.1"/>
</dbReference>
<organism evidence="5 6">
    <name type="scientific">Cognaticolwellia beringensis</name>
    <dbReference type="NCBI Taxonomy" id="1967665"/>
    <lineage>
        <taxon>Bacteria</taxon>
        <taxon>Pseudomonadati</taxon>
        <taxon>Pseudomonadota</taxon>
        <taxon>Gammaproteobacteria</taxon>
        <taxon>Alteromonadales</taxon>
        <taxon>Colwelliaceae</taxon>
        <taxon>Cognaticolwellia</taxon>
    </lineage>
</organism>
<protein>
    <recommendedName>
        <fullName evidence="4">Peptidase A2 domain-containing protein</fullName>
    </recommendedName>
</protein>
<evidence type="ECO:0000256" key="3">
    <source>
        <dbReference type="SAM" id="Phobius"/>
    </source>
</evidence>
<dbReference type="GO" id="GO:0004190">
    <property type="term" value="F:aspartic-type endopeptidase activity"/>
    <property type="evidence" value="ECO:0007669"/>
    <property type="project" value="InterPro"/>
</dbReference>
<reference evidence="5 6" key="1">
    <citation type="submission" date="2017-08" db="EMBL/GenBank/DDBJ databases">
        <title>Complete genome of Colwellia sp. NB097-1, a psychrophile bacterium ioslated from Bering Sea.</title>
        <authorList>
            <person name="Chen X."/>
        </authorList>
    </citation>
    <scope>NUCLEOTIDE SEQUENCE [LARGE SCALE GENOMIC DNA]</scope>
    <source>
        <strain evidence="5 6">NB097-1</strain>
    </source>
</reference>
<dbReference type="Pfam" id="PF13975">
    <property type="entry name" value="gag-asp_proteas"/>
    <property type="match status" value="1"/>
</dbReference>
<keyword evidence="2" id="KW-0175">Coiled coil</keyword>
<dbReference type="Gene3D" id="2.40.70.10">
    <property type="entry name" value="Acid Proteases"/>
    <property type="match status" value="1"/>
</dbReference>
<keyword evidence="1" id="KW-0378">Hydrolase</keyword>
<evidence type="ECO:0000313" key="5">
    <source>
        <dbReference type="EMBL" id="ASP47872.1"/>
    </source>
</evidence>
<evidence type="ECO:0000259" key="4">
    <source>
        <dbReference type="PROSITE" id="PS50175"/>
    </source>
</evidence>
<sequence length="390" mass="44937">MWRITLFIGLVYSVLLNVYLFIQLNIRTIETKIQQEPHVNLPQRLAPIKEDNNKNSLIEKTKNAQQLANNIKDAINERDYLNASYLINTLANDHEMALPDVRLFWLHATVALIHQKLFTDAENSISAYLEFQSDDSDFLYQQVDLYWQQQLPLLAIKHAYEVQYHVFNEVEKRNALNFARDLVQQQIDVLINNNHWLELRRLIEEATLFDPENLNLQWFFVRAQYQLGEFDYARNAIEPLLIQPNYKIKAQALLAKIEIALRKPQSIPLSRQGEHFIVQANINNTFSVSLMLDTGASISLLSEPAYEALRQYSEVTYIKDVNLNTAGGLVTASIYQVAEFAIQGYSVSDFIFAVSPYISAGNDGLLGMNFLKAFDFHIDQSNSFLILKNK</sequence>
<dbReference type="InterPro" id="IPR034122">
    <property type="entry name" value="Retropepsin-like_bacterial"/>
</dbReference>
<feature type="transmembrane region" description="Helical" evidence="3">
    <location>
        <begin position="6"/>
        <end position="26"/>
    </location>
</feature>
<dbReference type="OrthoDB" id="5697241at2"/>
<dbReference type="AlphaFoldDB" id="A0A222G815"/>
<evidence type="ECO:0000256" key="1">
    <source>
        <dbReference type="ARBA" id="ARBA00022801"/>
    </source>
</evidence>
<feature type="coiled-coil region" evidence="2">
    <location>
        <begin position="57"/>
        <end position="84"/>
    </location>
</feature>
<dbReference type="CDD" id="cd05483">
    <property type="entry name" value="retropepsin_like_bacteria"/>
    <property type="match status" value="1"/>
</dbReference>
<keyword evidence="3" id="KW-0812">Transmembrane</keyword>
<dbReference type="PROSITE" id="PS50175">
    <property type="entry name" value="ASP_PROT_RETROV"/>
    <property type="match status" value="1"/>
</dbReference>
<dbReference type="InterPro" id="IPR001969">
    <property type="entry name" value="Aspartic_peptidase_AS"/>
</dbReference>
<keyword evidence="3" id="KW-0472">Membrane</keyword>
<name>A0A222G815_9GAMM</name>
<gene>
    <name evidence="5" type="ORF">B5D82_08940</name>
</gene>
<proteinExistence type="predicted"/>
<dbReference type="InterPro" id="IPR001995">
    <property type="entry name" value="Peptidase_A2_cat"/>
</dbReference>
<dbReference type="GO" id="GO:0006508">
    <property type="term" value="P:proteolysis"/>
    <property type="evidence" value="ECO:0007669"/>
    <property type="project" value="InterPro"/>
</dbReference>
<feature type="domain" description="Peptidase A2" evidence="4">
    <location>
        <begin position="288"/>
        <end position="364"/>
    </location>
</feature>